<accession>A0AAJ4WBF8</accession>
<evidence type="ECO:0000313" key="1">
    <source>
        <dbReference type="EMBL" id="SFD03013.1"/>
    </source>
</evidence>
<dbReference type="Pfam" id="PF10127">
    <property type="entry name" value="RlaP"/>
    <property type="match status" value="1"/>
</dbReference>
<organism evidence="1 2">
    <name type="scientific">Pragia fontium DSM 5563 = ATCC 49100</name>
    <dbReference type="NCBI Taxonomy" id="1122977"/>
    <lineage>
        <taxon>Bacteria</taxon>
        <taxon>Pseudomonadati</taxon>
        <taxon>Pseudomonadota</taxon>
        <taxon>Gammaproteobacteria</taxon>
        <taxon>Enterobacterales</taxon>
        <taxon>Budviciaceae</taxon>
        <taxon>Pragia</taxon>
    </lineage>
</organism>
<dbReference type="PANTHER" id="PTHR34817">
    <property type="entry name" value="NUCLEOTIDYLTRANSFERASE"/>
    <property type="match status" value="1"/>
</dbReference>
<dbReference type="AlphaFoldDB" id="A0AAJ4WBF8"/>
<sequence>MENGLLITKRSLSADEHPVSVEMKKRVLEELTEIERKFDVKILYACESGSRGWGFASTDSDYDVRFIYVHKPGWYLTVEPGRDVIERPLDDELDISGWELRKTLGLLKRANPTLLEWLDSPIVYRQDEAFMTVLRELAVEFFSGLRAKYHYLSMAKKNFRGYLQGESVRLKKYLYVLRPLLAVKWIEERSTVPPMPFSLLLDIVHDKALLSEIDYLLEIKRSHTESQYGSRLACIHHFIEQELDRYGLKAFDECAEESKQDTSALDTLLYRVVMFEHDNKAF</sequence>
<comment type="caution">
    <text evidence="1">The sequence shown here is derived from an EMBL/GenBank/DDBJ whole genome shotgun (WGS) entry which is preliminary data.</text>
</comment>
<proteinExistence type="predicted"/>
<dbReference type="InterPro" id="IPR018775">
    <property type="entry name" value="RlaP"/>
</dbReference>
<name>A0AAJ4WBF8_9GAMM</name>
<evidence type="ECO:0008006" key="3">
    <source>
        <dbReference type="Google" id="ProtNLM"/>
    </source>
</evidence>
<dbReference type="RefSeq" id="WP_074823163.1">
    <property type="nucleotide sequence ID" value="NZ_FOLW01000007.1"/>
</dbReference>
<evidence type="ECO:0000313" key="2">
    <source>
        <dbReference type="Proteomes" id="UP000226420"/>
    </source>
</evidence>
<gene>
    <name evidence="1" type="ORF">SAMN02745723_1071</name>
</gene>
<protein>
    <recommendedName>
        <fullName evidence="3">Nucleotidyltransferase</fullName>
    </recommendedName>
</protein>
<dbReference type="EMBL" id="FOLW01000007">
    <property type="protein sequence ID" value="SFD03013.1"/>
    <property type="molecule type" value="Genomic_DNA"/>
</dbReference>
<dbReference type="PANTHER" id="PTHR34817:SF2">
    <property type="entry name" value="NUCLEOTIDYLTRANSFERASE"/>
    <property type="match status" value="1"/>
</dbReference>
<dbReference type="Proteomes" id="UP000226420">
    <property type="component" value="Unassembled WGS sequence"/>
</dbReference>
<reference evidence="1 2" key="1">
    <citation type="submission" date="2016-10" db="EMBL/GenBank/DDBJ databases">
        <authorList>
            <person name="Varghese N."/>
            <person name="Submissions S."/>
        </authorList>
    </citation>
    <scope>NUCLEOTIDE SEQUENCE [LARGE SCALE GENOMIC DNA]</scope>
    <source>
        <strain evidence="1 2">DSM 5563</strain>
    </source>
</reference>